<sequence length="38" mass="3998">VESSKTVTVVASYELMTGGDSRSGYAIMAAGAVQEERF</sequence>
<dbReference type="EMBL" id="UINC01222641">
    <property type="protein sequence ID" value="SVE51514.1"/>
    <property type="molecule type" value="Genomic_DNA"/>
</dbReference>
<protein>
    <submittedName>
        <fullName evidence="1">Uncharacterized protein</fullName>
    </submittedName>
</protein>
<organism evidence="1">
    <name type="scientific">marine metagenome</name>
    <dbReference type="NCBI Taxonomy" id="408172"/>
    <lineage>
        <taxon>unclassified sequences</taxon>
        <taxon>metagenomes</taxon>
        <taxon>ecological metagenomes</taxon>
    </lineage>
</organism>
<evidence type="ECO:0000313" key="1">
    <source>
        <dbReference type="EMBL" id="SVE51514.1"/>
    </source>
</evidence>
<gene>
    <name evidence="1" type="ORF">METZ01_LOCUS504368</name>
</gene>
<proteinExistence type="predicted"/>
<accession>A0A383E4K2</accession>
<reference evidence="1" key="1">
    <citation type="submission" date="2018-05" db="EMBL/GenBank/DDBJ databases">
        <authorList>
            <person name="Lanie J.A."/>
            <person name="Ng W.-L."/>
            <person name="Kazmierczak K.M."/>
            <person name="Andrzejewski T.M."/>
            <person name="Davidsen T.M."/>
            <person name="Wayne K.J."/>
            <person name="Tettelin H."/>
            <person name="Glass J.I."/>
            <person name="Rusch D."/>
            <person name="Podicherti R."/>
            <person name="Tsui H.-C.T."/>
            <person name="Winkler M.E."/>
        </authorList>
    </citation>
    <scope>NUCLEOTIDE SEQUENCE</scope>
</reference>
<dbReference type="AlphaFoldDB" id="A0A383E4K2"/>
<name>A0A383E4K2_9ZZZZ</name>
<feature type="non-terminal residue" evidence="1">
    <location>
        <position position="1"/>
    </location>
</feature>